<dbReference type="FunFam" id="3.40.430.10:FF:000001">
    <property type="entry name" value="Dihydrofolate reductase"/>
    <property type="match status" value="1"/>
</dbReference>
<evidence type="ECO:0000259" key="10">
    <source>
        <dbReference type="PROSITE" id="PS51330"/>
    </source>
</evidence>
<dbReference type="GO" id="GO:0006730">
    <property type="term" value="P:one-carbon metabolic process"/>
    <property type="evidence" value="ECO:0007669"/>
    <property type="project" value="UniProtKB-KW"/>
</dbReference>
<evidence type="ECO:0000313" key="11">
    <source>
        <dbReference type="EMBL" id="MBB5178617.1"/>
    </source>
</evidence>
<dbReference type="InterPro" id="IPR012259">
    <property type="entry name" value="DHFR"/>
</dbReference>
<dbReference type="Proteomes" id="UP000525923">
    <property type="component" value="Unassembled WGS sequence"/>
</dbReference>
<comment type="pathway">
    <text evidence="1 8">Cofactor biosynthesis; tetrahydrofolate biosynthesis; 5,6,7,8-tetrahydrofolate from 7,8-dihydrofolate: step 1/1.</text>
</comment>
<dbReference type="EMBL" id="JACHHE010000001">
    <property type="protein sequence ID" value="MBB5178617.1"/>
    <property type="molecule type" value="Genomic_DNA"/>
</dbReference>
<dbReference type="PANTHER" id="PTHR48069:SF3">
    <property type="entry name" value="DIHYDROFOLATE REDUCTASE"/>
    <property type="match status" value="1"/>
</dbReference>
<dbReference type="RefSeq" id="WP_135501329.1">
    <property type="nucleotide sequence ID" value="NZ_JACHHE010000001.1"/>
</dbReference>
<dbReference type="GO" id="GO:0046452">
    <property type="term" value="P:dihydrofolate metabolic process"/>
    <property type="evidence" value="ECO:0007669"/>
    <property type="project" value="TreeGrafter"/>
</dbReference>
<evidence type="ECO:0000256" key="5">
    <source>
        <dbReference type="ARBA" id="ARBA00022857"/>
    </source>
</evidence>
<dbReference type="CDD" id="cd00209">
    <property type="entry name" value="DHFR"/>
    <property type="match status" value="1"/>
</dbReference>
<dbReference type="GO" id="GO:0004146">
    <property type="term" value="F:dihydrofolate reductase activity"/>
    <property type="evidence" value="ECO:0007669"/>
    <property type="project" value="UniProtKB-EC"/>
</dbReference>
<evidence type="ECO:0000256" key="2">
    <source>
        <dbReference type="ARBA" id="ARBA00009539"/>
    </source>
</evidence>
<dbReference type="InterPro" id="IPR001796">
    <property type="entry name" value="DHFR_dom"/>
</dbReference>
<keyword evidence="6 8" id="KW-0560">Oxidoreductase</keyword>
<organism evidence="11 12">
    <name type="scientific">Planococcus koreensis</name>
    <dbReference type="NCBI Taxonomy" id="112331"/>
    <lineage>
        <taxon>Bacteria</taxon>
        <taxon>Bacillati</taxon>
        <taxon>Bacillota</taxon>
        <taxon>Bacilli</taxon>
        <taxon>Bacillales</taxon>
        <taxon>Caryophanaceae</taxon>
        <taxon>Planococcus</taxon>
    </lineage>
</organism>
<comment type="caution">
    <text evidence="11">The sequence shown here is derived from an EMBL/GenBank/DDBJ whole genome shotgun (WGS) entry which is preliminary data.</text>
</comment>
<accession>A0A7W8CNC8</accession>
<evidence type="ECO:0000256" key="3">
    <source>
        <dbReference type="ARBA" id="ARBA00012856"/>
    </source>
</evidence>
<evidence type="ECO:0000256" key="8">
    <source>
        <dbReference type="PIRNR" id="PIRNR000194"/>
    </source>
</evidence>
<dbReference type="OrthoDB" id="9804315at2"/>
<protein>
    <recommendedName>
        <fullName evidence="3 8">Dihydrofolate reductase</fullName>
        <ecNumber evidence="3 8">1.5.1.3</ecNumber>
    </recommendedName>
</protein>
<sequence length="165" mass="18985">MISLMVAHDPNYVIGKDNKLPWHIPEDLAYFKKHTVGKGMVMGRNTFESIGRPLPKRRNIIVTRNEEYQAEGADVVHTIEDAIRLAENVHEEVMVIGGEQIFRSVLPIADRLYITLIHKDFEGDTYFPEYGDDWQIVSESAQHLSGDIPFSYLVFERKERSLPDV</sequence>
<keyword evidence="5 8" id="KW-0521">NADP</keyword>
<evidence type="ECO:0000256" key="7">
    <source>
        <dbReference type="ARBA" id="ARBA00025067"/>
    </source>
</evidence>
<dbReference type="PIRSF" id="PIRSF000194">
    <property type="entry name" value="DHFR"/>
    <property type="match status" value="1"/>
</dbReference>
<dbReference type="SUPFAM" id="SSF53597">
    <property type="entry name" value="Dihydrofolate reductase-like"/>
    <property type="match status" value="1"/>
</dbReference>
<evidence type="ECO:0000256" key="9">
    <source>
        <dbReference type="RuleBase" id="RU004474"/>
    </source>
</evidence>
<dbReference type="Gene3D" id="3.40.430.10">
    <property type="entry name" value="Dihydrofolate Reductase, subunit A"/>
    <property type="match status" value="1"/>
</dbReference>
<dbReference type="AlphaFoldDB" id="A0A7W8CNC8"/>
<name>A0A7W8CNC8_9BACL</name>
<dbReference type="PROSITE" id="PS00075">
    <property type="entry name" value="DHFR_1"/>
    <property type="match status" value="1"/>
</dbReference>
<comment type="function">
    <text evidence="7 8">Key enzyme in folate metabolism. Catalyzes an essential reaction for de novo glycine and purine synthesis, and for DNA precursor synthesis.</text>
</comment>
<comment type="similarity">
    <text evidence="2 8 9">Belongs to the dihydrofolate reductase family.</text>
</comment>
<reference evidence="11 12" key="1">
    <citation type="submission" date="2020-08" db="EMBL/GenBank/DDBJ databases">
        <title>Genomic Encyclopedia of Type Strains, Phase IV (KMG-IV): sequencing the most valuable type-strain genomes for metagenomic binning, comparative biology and taxonomic classification.</title>
        <authorList>
            <person name="Goeker M."/>
        </authorList>
    </citation>
    <scope>NUCLEOTIDE SEQUENCE [LARGE SCALE GENOMIC DNA]</scope>
    <source>
        <strain evidence="11 12">DSM 15895</strain>
    </source>
</reference>
<dbReference type="Pfam" id="PF00186">
    <property type="entry name" value="DHFR_1"/>
    <property type="match status" value="1"/>
</dbReference>
<evidence type="ECO:0000256" key="1">
    <source>
        <dbReference type="ARBA" id="ARBA00004903"/>
    </source>
</evidence>
<keyword evidence="4 8" id="KW-0554">One-carbon metabolism</keyword>
<evidence type="ECO:0000256" key="4">
    <source>
        <dbReference type="ARBA" id="ARBA00022563"/>
    </source>
</evidence>
<gene>
    <name evidence="11" type="ORF">HNQ44_000039</name>
</gene>
<evidence type="ECO:0000313" key="12">
    <source>
        <dbReference type="Proteomes" id="UP000525923"/>
    </source>
</evidence>
<feature type="domain" description="DHFR" evidence="10">
    <location>
        <begin position="1"/>
        <end position="157"/>
    </location>
</feature>
<comment type="catalytic activity">
    <reaction evidence="8">
        <text>(6S)-5,6,7,8-tetrahydrofolate + NADP(+) = 7,8-dihydrofolate + NADPH + H(+)</text>
        <dbReference type="Rhea" id="RHEA:15009"/>
        <dbReference type="ChEBI" id="CHEBI:15378"/>
        <dbReference type="ChEBI" id="CHEBI:57451"/>
        <dbReference type="ChEBI" id="CHEBI:57453"/>
        <dbReference type="ChEBI" id="CHEBI:57783"/>
        <dbReference type="ChEBI" id="CHEBI:58349"/>
        <dbReference type="EC" id="1.5.1.3"/>
    </reaction>
</comment>
<dbReference type="InterPro" id="IPR024072">
    <property type="entry name" value="DHFR-like_dom_sf"/>
</dbReference>
<dbReference type="GO" id="GO:0005829">
    <property type="term" value="C:cytosol"/>
    <property type="evidence" value="ECO:0007669"/>
    <property type="project" value="TreeGrafter"/>
</dbReference>
<dbReference type="InterPro" id="IPR017925">
    <property type="entry name" value="DHFR_CS"/>
</dbReference>
<proteinExistence type="inferred from homology"/>
<dbReference type="EC" id="1.5.1.3" evidence="3 8"/>
<dbReference type="PANTHER" id="PTHR48069">
    <property type="entry name" value="DIHYDROFOLATE REDUCTASE"/>
    <property type="match status" value="1"/>
</dbReference>
<keyword evidence="12" id="KW-1185">Reference proteome</keyword>
<dbReference type="GO" id="GO:0070401">
    <property type="term" value="F:NADP+ binding"/>
    <property type="evidence" value="ECO:0007669"/>
    <property type="project" value="UniProtKB-ARBA"/>
</dbReference>
<dbReference type="PROSITE" id="PS51330">
    <property type="entry name" value="DHFR_2"/>
    <property type="match status" value="1"/>
</dbReference>
<dbReference type="GO" id="GO:0046654">
    <property type="term" value="P:tetrahydrofolate biosynthetic process"/>
    <property type="evidence" value="ECO:0007669"/>
    <property type="project" value="UniProtKB-UniPathway"/>
</dbReference>
<dbReference type="PRINTS" id="PR00070">
    <property type="entry name" value="DHFR"/>
</dbReference>
<evidence type="ECO:0000256" key="6">
    <source>
        <dbReference type="ARBA" id="ARBA00023002"/>
    </source>
</evidence>
<dbReference type="UniPathway" id="UPA00077">
    <property type="reaction ID" value="UER00158"/>
</dbReference>
<dbReference type="GO" id="GO:0046655">
    <property type="term" value="P:folic acid metabolic process"/>
    <property type="evidence" value="ECO:0007669"/>
    <property type="project" value="TreeGrafter"/>
</dbReference>